<organism evidence="7 8">
    <name type="scientific">Neisseria elongata</name>
    <dbReference type="NCBI Taxonomy" id="495"/>
    <lineage>
        <taxon>Bacteria</taxon>
        <taxon>Pseudomonadati</taxon>
        <taxon>Pseudomonadota</taxon>
        <taxon>Betaproteobacteria</taxon>
        <taxon>Neisseriales</taxon>
        <taxon>Neisseriaceae</taxon>
        <taxon>Neisseria</taxon>
    </lineage>
</organism>
<dbReference type="SUPFAM" id="SSF52833">
    <property type="entry name" value="Thioredoxin-like"/>
    <property type="match status" value="1"/>
</dbReference>
<dbReference type="InterPro" id="IPR036249">
    <property type="entry name" value="Thioredoxin-like_sf"/>
</dbReference>
<dbReference type="Pfam" id="PF00578">
    <property type="entry name" value="AhpC-TSA"/>
    <property type="match status" value="1"/>
</dbReference>
<keyword evidence="5" id="KW-0732">Signal</keyword>
<dbReference type="InterPro" id="IPR050553">
    <property type="entry name" value="Thioredoxin_ResA/DsbE_sf"/>
</dbReference>
<name>A0A378U0G5_NEIEL</name>
<comment type="subcellular location">
    <subcellularLocation>
        <location evidence="1">Cell envelope</location>
    </subcellularLocation>
</comment>
<evidence type="ECO:0000256" key="1">
    <source>
        <dbReference type="ARBA" id="ARBA00004196"/>
    </source>
</evidence>
<accession>A0A378U0G5</accession>
<dbReference type="EMBL" id="UGQW01000002">
    <property type="protein sequence ID" value="STZ68481.1"/>
    <property type="molecule type" value="Genomic_DNA"/>
</dbReference>
<evidence type="ECO:0000313" key="7">
    <source>
        <dbReference type="EMBL" id="STZ68481.1"/>
    </source>
</evidence>
<evidence type="ECO:0000256" key="5">
    <source>
        <dbReference type="SAM" id="SignalP"/>
    </source>
</evidence>
<evidence type="ECO:0000256" key="3">
    <source>
        <dbReference type="ARBA" id="ARBA00023157"/>
    </source>
</evidence>
<dbReference type="RefSeq" id="WP_003769515.1">
    <property type="nucleotide sequence ID" value="NZ_BTPO01000007.1"/>
</dbReference>
<dbReference type="CDD" id="cd02966">
    <property type="entry name" value="TlpA_like_family"/>
    <property type="match status" value="1"/>
</dbReference>
<dbReference type="Proteomes" id="UP000254927">
    <property type="component" value="Unassembled WGS sequence"/>
</dbReference>
<dbReference type="Gene3D" id="3.40.30.10">
    <property type="entry name" value="Glutaredoxin"/>
    <property type="match status" value="1"/>
</dbReference>
<dbReference type="PANTHER" id="PTHR42852:SF6">
    <property type="entry name" value="THIOL:DISULFIDE INTERCHANGE PROTEIN DSBE"/>
    <property type="match status" value="1"/>
</dbReference>
<reference evidence="7 8" key="1">
    <citation type="submission" date="2018-06" db="EMBL/GenBank/DDBJ databases">
        <authorList>
            <consortium name="Pathogen Informatics"/>
            <person name="Doyle S."/>
        </authorList>
    </citation>
    <scope>NUCLEOTIDE SEQUENCE [LARGE SCALE GENOMIC DNA]</scope>
    <source>
        <strain evidence="7 8">NCTC10660</strain>
    </source>
</reference>
<dbReference type="InterPro" id="IPR000866">
    <property type="entry name" value="AhpC/TSA"/>
</dbReference>
<dbReference type="AlphaFoldDB" id="A0A378U0G5"/>
<feature type="signal peptide" evidence="5">
    <location>
        <begin position="1"/>
        <end position="19"/>
    </location>
</feature>
<proteinExistence type="predicted"/>
<feature type="domain" description="Thioredoxin" evidence="6">
    <location>
        <begin position="11"/>
        <end position="154"/>
    </location>
</feature>
<keyword evidence="2" id="KW-0201">Cytochrome c-type biogenesis</keyword>
<feature type="chain" id="PRO_5016895871" evidence="5">
    <location>
        <begin position="20"/>
        <end position="157"/>
    </location>
</feature>
<keyword evidence="3" id="KW-1015">Disulfide bond</keyword>
<keyword evidence="4" id="KW-0676">Redox-active center</keyword>
<gene>
    <name evidence="7" type="primary">resA_2</name>
    <name evidence="7" type="ORF">NCTC10660_02001</name>
</gene>
<dbReference type="GO" id="GO:0016491">
    <property type="term" value="F:oxidoreductase activity"/>
    <property type="evidence" value="ECO:0007669"/>
    <property type="project" value="InterPro"/>
</dbReference>
<evidence type="ECO:0000313" key="8">
    <source>
        <dbReference type="Proteomes" id="UP000254927"/>
    </source>
</evidence>
<dbReference type="GO" id="GO:0017004">
    <property type="term" value="P:cytochrome complex assembly"/>
    <property type="evidence" value="ECO:0007669"/>
    <property type="project" value="UniProtKB-KW"/>
</dbReference>
<dbReference type="PANTHER" id="PTHR42852">
    <property type="entry name" value="THIOL:DISULFIDE INTERCHANGE PROTEIN DSBE"/>
    <property type="match status" value="1"/>
</dbReference>
<evidence type="ECO:0000259" key="6">
    <source>
        <dbReference type="PROSITE" id="PS51352"/>
    </source>
</evidence>
<dbReference type="GeneID" id="93352990"/>
<sequence>MNAKLTALLLALTVLPAAASDLVSFPDGKPQDLNNLKAPVRIINFWGSYCKPCVKEMPEMSAWYKKQKKGSIDLIGIAIDRKENLPPFLKTTPVSYPIWHYAGKDNRSFMKNLGNSVGALPFTTVEAVKCGKKEAILGGVDSKKLDAAVQKVRAECK</sequence>
<dbReference type="GO" id="GO:0030313">
    <property type="term" value="C:cell envelope"/>
    <property type="evidence" value="ECO:0007669"/>
    <property type="project" value="UniProtKB-SubCell"/>
</dbReference>
<dbReference type="PROSITE" id="PS51352">
    <property type="entry name" value="THIOREDOXIN_2"/>
    <property type="match status" value="1"/>
</dbReference>
<evidence type="ECO:0000256" key="4">
    <source>
        <dbReference type="ARBA" id="ARBA00023284"/>
    </source>
</evidence>
<protein>
    <submittedName>
        <fullName evidence="7">Thioredoxin</fullName>
    </submittedName>
</protein>
<dbReference type="GO" id="GO:0016209">
    <property type="term" value="F:antioxidant activity"/>
    <property type="evidence" value="ECO:0007669"/>
    <property type="project" value="InterPro"/>
</dbReference>
<evidence type="ECO:0000256" key="2">
    <source>
        <dbReference type="ARBA" id="ARBA00022748"/>
    </source>
</evidence>
<dbReference type="InterPro" id="IPR013766">
    <property type="entry name" value="Thioredoxin_domain"/>
</dbReference>